<comment type="caution">
    <text evidence="9">The sequence shown here is derived from an EMBL/GenBank/DDBJ whole genome shotgun (WGS) entry which is preliminary data.</text>
</comment>
<name>A0A545ASD1_9ACTN</name>
<dbReference type="Gene3D" id="2.60.15.10">
    <property type="entry name" value="F0F1 ATP synthase delta/epsilon subunit, N-terminal"/>
    <property type="match status" value="1"/>
</dbReference>
<dbReference type="GO" id="GO:0046933">
    <property type="term" value="F:proton-transporting ATP synthase activity, rotational mechanism"/>
    <property type="evidence" value="ECO:0007669"/>
    <property type="project" value="UniProtKB-UniRule"/>
</dbReference>
<comment type="function">
    <text evidence="7">Produces ATP from ADP in the presence of a proton gradient across the membrane.</text>
</comment>
<dbReference type="AlphaFoldDB" id="A0A545ASD1"/>
<evidence type="ECO:0000256" key="1">
    <source>
        <dbReference type="ARBA" id="ARBA00004202"/>
    </source>
</evidence>
<keyword evidence="7" id="KW-0375">Hydrogen ion transport</keyword>
<evidence type="ECO:0000256" key="3">
    <source>
        <dbReference type="ARBA" id="ARBA00022448"/>
    </source>
</evidence>
<evidence type="ECO:0000256" key="4">
    <source>
        <dbReference type="ARBA" id="ARBA00023065"/>
    </source>
</evidence>
<keyword evidence="7" id="KW-0066">ATP synthesis</keyword>
<keyword evidence="6 7" id="KW-0139">CF(1)</keyword>
<evidence type="ECO:0000256" key="5">
    <source>
        <dbReference type="ARBA" id="ARBA00023136"/>
    </source>
</evidence>
<dbReference type="GO" id="GO:0005886">
    <property type="term" value="C:plasma membrane"/>
    <property type="evidence" value="ECO:0007669"/>
    <property type="project" value="UniProtKB-SubCell"/>
</dbReference>
<dbReference type="EMBL" id="VIRS01000009">
    <property type="protein sequence ID" value="TQS44151.1"/>
    <property type="molecule type" value="Genomic_DNA"/>
</dbReference>
<dbReference type="NCBIfam" id="NF009977">
    <property type="entry name" value="PRK13442.1"/>
    <property type="match status" value="1"/>
</dbReference>
<evidence type="ECO:0000313" key="10">
    <source>
        <dbReference type="Proteomes" id="UP000317982"/>
    </source>
</evidence>
<evidence type="ECO:0000313" key="9">
    <source>
        <dbReference type="EMBL" id="TQS44151.1"/>
    </source>
</evidence>
<dbReference type="Pfam" id="PF02823">
    <property type="entry name" value="ATP-synt_DE_N"/>
    <property type="match status" value="1"/>
</dbReference>
<sequence length="94" mass="9978">MAELHVEVVSVEEKIWSGEATILIARTVEGELAIMPGHTPLLGELVDPGEVLVRSADGEHRWTVHGGFLSVSDTGVSVLAENVSTPEGSRAGQY</sequence>
<evidence type="ECO:0000256" key="2">
    <source>
        <dbReference type="ARBA" id="ARBA00005712"/>
    </source>
</evidence>
<keyword evidence="7" id="KW-1003">Cell membrane</keyword>
<keyword evidence="10" id="KW-1185">Reference proteome</keyword>
<dbReference type="GO" id="GO:0005524">
    <property type="term" value="F:ATP binding"/>
    <property type="evidence" value="ECO:0007669"/>
    <property type="project" value="UniProtKB-UniRule"/>
</dbReference>
<dbReference type="GO" id="GO:0045259">
    <property type="term" value="C:proton-transporting ATP synthase complex"/>
    <property type="evidence" value="ECO:0007669"/>
    <property type="project" value="UniProtKB-KW"/>
</dbReference>
<keyword evidence="5 7" id="KW-0472">Membrane</keyword>
<dbReference type="FunCoup" id="A0A545ASD1">
    <property type="interactions" value="209"/>
</dbReference>
<accession>A0A545ASD1</accession>
<comment type="subcellular location">
    <subcellularLocation>
        <location evidence="1 7">Cell membrane</location>
        <topology evidence="1 7">Peripheral membrane protein</topology>
    </subcellularLocation>
</comment>
<dbReference type="InterPro" id="IPR036771">
    <property type="entry name" value="ATPsynth_dsu/esu_N"/>
</dbReference>
<dbReference type="InterPro" id="IPR020546">
    <property type="entry name" value="ATP_synth_F1_dsu/esu_N"/>
</dbReference>
<keyword evidence="4 7" id="KW-0406">Ion transport</keyword>
<proteinExistence type="inferred from homology"/>
<protein>
    <recommendedName>
        <fullName evidence="7">ATP synthase epsilon chain</fullName>
    </recommendedName>
    <alternativeName>
        <fullName evidence="7">ATP synthase F1 sector epsilon subunit</fullName>
    </alternativeName>
    <alternativeName>
        <fullName evidence="7">F-ATPase epsilon subunit</fullName>
    </alternativeName>
</protein>
<dbReference type="SUPFAM" id="SSF51344">
    <property type="entry name" value="Epsilon subunit of F1F0-ATP synthase N-terminal domain"/>
    <property type="match status" value="1"/>
</dbReference>
<evidence type="ECO:0000256" key="7">
    <source>
        <dbReference type="HAMAP-Rule" id="MF_00530"/>
    </source>
</evidence>
<comment type="subunit">
    <text evidence="7">F-type ATPases have 2 components, CF(1) - the catalytic core - and CF(0) - the membrane proton channel. CF(1) has five subunits: alpha(3), beta(3), gamma(1), delta(1), epsilon(1). CF(0) has three main subunits: a, b and c.</text>
</comment>
<gene>
    <name evidence="7" type="primary">atpC</name>
    <name evidence="9" type="ORF">FL583_14430</name>
</gene>
<feature type="domain" description="ATP synthase F1 complex delta/epsilon subunit N-terminal" evidence="8">
    <location>
        <begin position="4"/>
        <end position="82"/>
    </location>
</feature>
<keyword evidence="3 7" id="KW-0813">Transport</keyword>
<dbReference type="HAMAP" id="MF_00530">
    <property type="entry name" value="ATP_synth_epsil_bac"/>
    <property type="match status" value="1"/>
</dbReference>
<evidence type="ECO:0000256" key="6">
    <source>
        <dbReference type="ARBA" id="ARBA00023196"/>
    </source>
</evidence>
<dbReference type="InParanoid" id="A0A545ASD1"/>
<evidence type="ECO:0000259" key="8">
    <source>
        <dbReference type="Pfam" id="PF02823"/>
    </source>
</evidence>
<organism evidence="9 10">
    <name type="scientific">Cryptosporangium phraense</name>
    <dbReference type="NCBI Taxonomy" id="2593070"/>
    <lineage>
        <taxon>Bacteria</taxon>
        <taxon>Bacillati</taxon>
        <taxon>Actinomycetota</taxon>
        <taxon>Actinomycetes</taxon>
        <taxon>Cryptosporangiales</taxon>
        <taxon>Cryptosporangiaceae</taxon>
        <taxon>Cryptosporangium</taxon>
    </lineage>
</organism>
<reference evidence="9 10" key="1">
    <citation type="submission" date="2019-07" db="EMBL/GenBank/DDBJ databases">
        <title>Cryptosporangium phraense sp. nov., isolated from plant litter.</title>
        <authorList>
            <person name="Suriyachadkun C."/>
        </authorList>
    </citation>
    <scope>NUCLEOTIDE SEQUENCE [LARGE SCALE GENOMIC DNA]</scope>
    <source>
        <strain evidence="9 10">A-T 5661</strain>
    </source>
</reference>
<dbReference type="InterPro" id="IPR001469">
    <property type="entry name" value="ATP_synth_F1_dsu/esu"/>
</dbReference>
<dbReference type="Proteomes" id="UP000317982">
    <property type="component" value="Unassembled WGS sequence"/>
</dbReference>
<dbReference type="OrthoDB" id="9791445at2"/>
<dbReference type="CDD" id="cd12152">
    <property type="entry name" value="F1-ATPase_delta"/>
    <property type="match status" value="1"/>
</dbReference>
<comment type="similarity">
    <text evidence="2 7">Belongs to the ATPase epsilon chain family.</text>
</comment>